<dbReference type="Gene3D" id="1.10.10.60">
    <property type="entry name" value="Homeodomain-like"/>
    <property type="match status" value="1"/>
</dbReference>
<evidence type="ECO:0000256" key="2">
    <source>
        <dbReference type="ARBA" id="ARBA00023163"/>
    </source>
</evidence>
<comment type="caution">
    <text evidence="5">The sequence shown here is derived from an EMBL/GenBank/DDBJ whole genome shotgun (WGS) entry which is preliminary data.</text>
</comment>
<dbReference type="Gene3D" id="3.30.450.40">
    <property type="match status" value="1"/>
</dbReference>
<dbReference type="InterPro" id="IPR005561">
    <property type="entry name" value="ANTAR"/>
</dbReference>
<dbReference type="PROSITE" id="PS50921">
    <property type="entry name" value="ANTAR"/>
    <property type="match status" value="1"/>
</dbReference>
<gene>
    <name evidence="5" type="ORF">ACFPEL_26015</name>
</gene>
<keyword evidence="6" id="KW-1185">Reference proteome</keyword>
<feature type="domain" description="ANTAR" evidence="4">
    <location>
        <begin position="179"/>
        <end position="240"/>
    </location>
</feature>
<accession>A0ABV9RQW2</accession>
<dbReference type="SUPFAM" id="SSF46689">
    <property type="entry name" value="Homeodomain-like"/>
    <property type="match status" value="2"/>
</dbReference>
<dbReference type="PANTHER" id="PTHR47893">
    <property type="entry name" value="REGULATORY PROTEIN PCHR"/>
    <property type="match status" value="1"/>
</dbReference>
<dbReference type="InterPro" id="IPR018060">
    <property type="entry name" value="HTH_AraC"/>
</dbReference>
<evidence type="ECO:0000313" key="6">
    <source>
        <dbReference type="Proteomes" id="UP001595909"/>
    </source>
</evidence>
<dbReference type="PANTHER" id="PTHR47893:SF1">
    <property type="entry name" value="REGULATORY PROTEIN PCHR"/>
    <property type="match status" value="1"/>
</dbReference>
<dbReference type="InterPro" id="IPR003018">
    <property type="entry name" value="GAF"/>
</dbReference>
<keyword evidence="2" id="KW-0804">Transcription</keyword>
<dbReference type="EMBL" id="JBHSIM010000052">
    <property type="protein sequence ID" value="MFC4835889.1"/>
    <property type="molecule type" value="Genomic_DNA"/>
</dbReference>
<dbReference type="Pfam" id="PF13185">
    <property type="entry name" value="GAF_2"/>
    <property type="match status" value="1"/>
</dbReference>
<evidence type="ECO:0000313" key="5">
    <source>
        <dbReference type="EMBL" id="MFC4835889.1"/>
    </source>
</evidence>
<dbReference type="InterPro" id="IPR036388">
    <property type="entry name" value="WH-like_DNA-bd_sf"/>
</dbReference>
<organism evidence="5 6">
    <name type="scientific">Actinomycetospora chibensis</name>
    <dbReference type="NCBI Taxonomy" id="663606"/>
    <lineage>
        <taxon>Bacteria</taxon>
        <taxon>Bacillati</taxon>
        <taxon>Actinomycetota</taxon>
        <taxon>Actinomycetes</taxon>
        <taxon>Pseudonocardiales</taxon>
        <taxon>Pseudonocardiaceae</taxon>
        <taxon>Actinomycetospora</taxon>
    </lineage>
</organism>
<dbReference type="InterPro" id="IPR009057">
    <property type="entry name" value="Homeodomain-like_sf"/>
</dbReference>
<evidence type="ECO:0000259" key="3">
    <source>
        <dbReference type="PROSITE" id="PS01124"/>
    </source>
</evidence>
<reference evidence="6" key="1">
    <citation type="journal article" date="2019" name="Int. J. Syst. Evol. Microbiol.">
        <title>The Global Catalogue of Microorganisms (GCM) 10K type strain sequencing project: providing services to taxonomists for standard genome sequencing and annotation.</title>
        <authorList>
            <consortium name="The Broad Institute Genomics Platform"/>
            <consortium name="The Broad Institute Genome Sequencing Center for Infectious Disease"/>
            <person name="Wu L."/>
            <person name="Ma J."/>
        </authorList>
    </citation>
    <scope>NUCLEOTIDE SEQUENCE [LARGE SCALE GENOMIC DNA]</scope>
    <source>
        <strain evidence="6">CCUG 50347</strain>
    </source>
</reference>
<dbReference type="InterPro" id="IPR053142">
    <property type="entry name" value="PchR_regulatory_protein"/>
</dbReference>
<name>A0ABV9RQW2_9PSEU</name>
<proteinExistence type="predicted"/>
<keyword evidence="1" id="KW-0805">Transcription regulation</keyword>
<dbReference type="SMART" id="SM00342">
    <property type="entry name" value="HTH_ARAC"/>
    <property type="match status" value="1"/>
</dbReference>
<dbReference type="Proteomes" id="UP001595909">
    <property type="component" value="Unassembled WGS sequence"/>
</dbReference>
<evidence type="ECO:0000259" key="4">
    <source>
        <dbReference type="PROSITE" id="PS50921"/>
    </source>
</evidence>
<dbReference type="Pfam" id="PF03861">
    <property type="entry name" value="ANTAR"/>
    <property type="match status" value="1"/>
</dbReference>
<dbReference type="Gene3D" id="1.10.10.10">
    <property type="entry name" value="Winged helix-like DNA-binding domain superfamily/Winged helix DNA-binding domain"/>
    <property type="match status" value="1"/>
</dbReference>
<dbReference type="PROSITE" id="PS01124">
    <property type="entry name" value="HTH_ARAC_FAMILY_2"/>
    <property type="match status" value="1"/>
</dbReference>
<dbReference type="InterPro" id="IPR029016">
    <property type="entry name" value="GAF-like_dom_sf"/>
</dbReference>
<dbReference type="Pfam" id="PF12833">
    <property type="entry name" value="HTH_18"/>
    <property type="match status" value="1"/>
</dbReference>
<protein>
    <submittedName>
        <fullName evidence="5">Helix-turn-helix domain-containing protein</fullName>
    </submittedName>
</protein>
<feature type="domain" description="HTH araC/xylS-type" evidence="3">
    <location>
        <begin position="261"/>
        <end position="363"/>
    </location>
</feature>
<evidence type="ECO:0000256" key="1">
    <source>
        <dbReference type="ARBA" id="ARBA00023015"/>
    </source>
</evidence>
<dbReference type="RefSeq" id="WP_274189907.1">
    <property type="nucleotide sequence ID" value="NZ_BAABHN010000052.1"/>
</dbReference>
<dbReference type="SMART" id="SM01012">
    <property type="entry name" value="ANTAR"/>
    <property type="match status" value="1"/>
</dbReference>
<sequence length="363" mass="37923">MSTEQRSPGSSDAVGLADLLDGRAQVLAREARRTPERDPGAGRPRLEAEAVPLGALERMCGHALQVAGAVQWAQVAVAVRGAAPVVASAGDVSPTTAEALARGPRAAACRSGTTVVVDDVAAGPRWTGLRDGTRTPASLLVLPLPGGDGALTLAAHTRAAFDAATRAVAAELARHVHRLLTPSDTPADAETAVRARDVVVAARALLSRHHGITPDAAFDVLLERATGAGASILACAEKVVDELTQEQAAAPVHPAEPANVRRALAYLEEHATEDVDVADVAAAAGLGTRGLQMAFRRWRATTPLAHLRDIRLAGAHEELLAADSRDGRTVADIASRWRFTHPGRFSVAYRRCYGCSPSETLRA</sequence>
<dbReference type="SUPFAM" id="SSF55781">
    <property type="entry name" value="GAF domain-like"/>
    <property type="match status" value="1"/>
</dbReference>